<evidence type="ECO:0000256" key="3">
    <source>
        <dbReference type="ARBA" id="ARBA00022801"/>
    </source>
</evidence>
<organism evidence="5 6">
    <name type="scientific">Steinernema glaseri</name>
    <dbReference type="NCBI Taxonomy" id="37863"/>
    <lineage>
        <taxon>Eukaryota</taxon>
        <taxon>Metazoa</taxon>
        <taxon>Ecdysozoa</taxon>
        <taxon>Nematoda</taxon>
        <taxon>Chromadorea</taxon>
        <taxon>Rhabditida</taxon>
        <taxon>Tylenchina</taxon>
        <taxon>Panagrolaimomorpha</taxon>
        <taxon>Strongyloidoidea</taxon>
        <taxon>Steinernematidae</taxon>
        <taxon>Steinernema</taxon>
    </lineage>
</organism>
<keyword evidence="5" id="KW-1185">Reference proteome</keyword>
<accession>A0A1I7ZAC0</accession>
<dbReference type="InterPro" id="IPR038765">
    <property type="entry name" value="Papain-like_cys_pep_sf"/>
</dbReference>
<feature type="domain" description="Ubiquitin-like protease family profile" evidence="4">
    <location>
        <begin position="1"/>
        <end position="178"/>
    </location>
</feature>
<protein>
    <submittedName>
        <fullName evidence="6">ULP_PROTEASE domain-containing protein</fullName>
    </submittedName>
</protein>
<evidence type="ECO:0000313" key="5">
    <source>
        <dbReference type="Proteomes" id="UP000095287"/>
    </source>
</evidence>
<name>A0A1I7ZAC0_9BILA</name>
<evidence type="ECO:0000313" key="6">
    <source>
        <dbReference type="WBParaSite" id="L893_g24437.t1"/>
    </source>
</evidence>
<sequence>MAKELVEIEEDDSNVGEKAARRKVELECLLKEGYEGWLNDTVVFNFMRMNLPDCMVVDPIVWNDKGFDMDRYGVPVSRSDFGLGLVLIPVWTDDHWMLAALDTQSDLLVYFDTMRNEILPSVRERLIQVTIRLMEAYGDGREVSSERIKVRSASPKMFPEQRDEDSCGPLTCMMAEAIVNHKPLKFTQKMIHDWRKETYEYLLNNDPPPVPRRCRKRKSGRSI</sequence>
<keyword evidence="2" id="KW-0645">Protease</keyword>
<dbReference type="Pfam" id="PF02902">
    <property type="entry name" value="Peptidase_C48"/>
    <property type="match status" value="1"/>
</dbReference>
<reference evidence="6" key="1">
    <citation type="submission" date="2016-11" db="UniProtKB">
        <authorList>
            <consortium name="WormBaseParasite"/>
        </authorList>
    </citation>
    <scope>IDENTIFICATION</scope>
</reference>
<dbReference type="InterPro" id="IPR003653">
    <property type="entry name" value="Peptidase_C48_C"/>
</dbReference>
<evidence type="ECO:0000256" key="1">
    <source>
        <dbReference type="ARBA" id="ARBA00005234"/>
    </source>
</evidence>
<proteinExistence type="inferred from homology"/>
<dbReference type="PROSITE" id="PS50600">
    <property type="entry name" value="ULP_PROTEASE"/>
    <property type="match status" value="1"/>
</dbReference>
<evidence type="ECO:0000256" key="2">
    <source>
        <dbReference type="ARBA" id="ARBA00022670"/>
    </source>
</evidence>
<dbReference type="GO" id="GO:0008234">
    <property type="term" value="F:cysteine-type peptidase activity"/>
    <property type="evidence" value="ECO:0007669"/>
    <property type="project" value="InterPro"/>
</dbReference>
<dbReference type="WBParaSite" id="L893_g24437.t1">
    <property type="protein sequence ID" value="L893_g24437.t1"/>
    <property type="gene ID" value="L893_g24437"/>
</dbReference>
<dbReference type="Gene3D" id="3.40.395.10">
    <property type="entry name" value="Adenoviral Proteinase, Chain A"/>
    <property type="match status" value="1"/>
</dbReference>
<keyword evidence="3" id="KW-0378">Hydrolase</keyword>
<dbReference type="GO" id="GO:0006508">
    <property type="term" value="P:proteolysis"/>
    <property type="evidence" value="ECO:0007669"/>
    <property type="project" value="UniProtKB-KW"/>
</dbReference>
<dbReference type="Proteomes" id="UP000095287">
    <property type="component" value="Unplaced"/>
</dbReference>
<dbReference type="SUPFAM" id="SSF54001">
    <property type="entry name" value="Cysteine proteinases"/>
    <property type="match status" value="1"/>
</dbReference>
<evidence type="ECO:0000259" key="4">
    <source>
        <dbReference type="PROSITE" id="PS50600"/>
    </source>
</evidence>
<comment type="similarity">
    <text evidence="1">Belongs to the peptidase C48 family.</text>
</comment>
<dbReference type="AlphaFoldDB" id="A0A1I7ZAC0"/>